<accession>A0A1B8B012</accession>
<keyword evidence="2" id="KW-1185">Reference proteome</keyword>
<dbReference type="OMA" id="LWINSFA"/>
<sequence length="291" mass="32228">MAPITALIDKSVPGDKVIKLFYCTGKAQLGLALWSGTEDADPDDNIQVPQDIGDGQYITNPSHMTSVSLRDSEKVFALTTDNPFKVTNNDDRNLSEISPLYRVHDVVDVGHLTLTSCANDENAWVYFSRSFGNGRALFERQIGGWQVTQLTWTHDLWINSFACAWYDTETQQRKVIYEGSFLVEYTVGSGTPGAAIGTAGDMQRNSPLAVVFDSGTVYLYYCGRMIAGGIRRVMKVNGSWGIPQTVGTATIAQDSQLAVVRANGINHLFYVARDQDESKDDYFVHYLDKNP</sequence>
<evidence type="ECO:0000313" key="1">
    <source>
        <dbReference type="EMBL" id="OBS26016.1"/>
    </source>
</evidence>
<proteinExistence type="predicted"/>
<gene>
    <name evidence="1" type="ORF">FPOA_06547</name>
</gene>
<name>A0A1B8B012_FUSPO</name>
<comment type="caution">
    <text evidence="1">The sequence shown here is derived from an EMBL/GenBank/DDBJ whole genome shotgun (WGS) entry which is preliminary data.</text>
</comment>
<dbReference type="EMBL" id="LYXU01000002">
    <property type="protein sequence ID" value="OBS26016.1"/>
    <property type="molecule type" value="Genomic_DNA"/>
</dbReference>
<dbReference type="Proteomes" id="UP000091967">
    <property type="component" value="Unassembled WGS sequence"/>
</dbReference>
<dbReference type="AlphaFoldDB" id="A0A1B8B012"/>
<reference evidence="1 2" key="1">
    <citation type="submission" date="2016-06" db="EMBL/GenBank/DDBJ databases">
        <title>Living apart together: crosstalk between the core and supernumerary genomes in a fungal plant pathogen.</title>
        <authorList>
            <person name="Vanheule A."/>
            <person name="Audenaert K."/>
            <person name="Warris S."/>
            <person name="Van De Geest H."/>
            <person name="Schijlen E."/>
            <person name="Hofte M."/>
            <person name="De Saeger S."/>
            <person name="Haesaert G."/>
            <person name="Waalwijk C."/>
            <person name="Van Der Lee T."/>
        </authorList>
    </citation>
    <scope>NUCLEOTIDE SEQUENCE [LARGE SCALE GENOMIC DNA]</scope>
    <source>
        <strain evidence="1 2">2516</strain>
    </source>
</reference>
<evidence type="ECO:0008006" key="3">
    <source>
        <dbReference type="Google" id="ProtNLM"/>
    </source>
</evidence>
<dbReference type="SUPFAM" id="SSF89372">
    <property type="entry name" value="Fucose-specific lectin"/>
    <property type="match status" value="1"/>
</dbReference>
<evidence type="ECO:0000313" key="2">
    <source>
        <dbReference type="Proteomes" id="UP000091967"/>
    </source>
</evidence>
<organism evidence="1 2">
    <name type="scientific">Fusarium poae</name>
    <dbReference type="NCBI Taxonomy" id="36050"/>
    <lineage>
        <taxon>Eukaryota</taxon>
        <taxon>Fungi</taxon>
        <taxon>Dikarya</taxon>
        <taxon>Ascomycota</taxon>
        <taxon>Pezizomycotina</taxon>
        <taxon>Sordariomycetes</taxon>
        <taxon>Hypocreomycetidae</taxon>
        <taxon>Hypocreales</taxon>
        <taxon>Nectriaceae</taxon>
        <taxon>Fusarium</taxon>
    </lineage>
</organism>
<protein>
    <recommendedName>
        <fullName evidence="3">Fucose-specific lectin</fullName>
    </recommendedName>
</protein>